<feature type="transmembrane region" description="Helical" evidence="1">
    <location>
        <begin position="6"/>
        <end position="39"/>
    </location>
</feature>
<name>E6VGI9_RHOPX</name>
<protein>
    <submittedName>
        <fullName evidence="2">Uncharacterized protein</fullName>
    </submittedName>
</protein>
<accession>E6VGI9</accession>
<keyword evidence="1" id="KW-1133">Transmembrane helix</keyword>
<feature type="transmembrane region" description="Helical" evidence="1">
    <location>
        <begin position="51"/>
        <end position="75"/>
    </location>
</feature>
<sequence>MDPLGFLFAIWAGIKAVTLGLAISGAGLVLIASLVVGYIPFGTRLPVIGPYVIPARFIAFFGFGALASLVTLQLAGDACEAQRAADRAAAEKARVTRDREIRADLEGDYRPRLAHLADQAKALQKKVDDYAKHPPAAAAARPKAAAGGNVCRLGDAAYRLRPQQR</sequence>
<dbReference type="EMBL" id="CP002418">
    <property type="protein sequence ID" value="ADU44129.1"/>
    <property type="molecule type" value="Genomic_DNA"/>
</dbReference>
<keyword evidence="1" id="KW-0472">Membrane</keyword>
<organism evidence="2 3">
    <name type="scientific">Rhodopseudomonas palustris (strain DX-1)</name>
    <dbReference type="NCBI Taxonomy" id="652103"/>
    <lineage>
        <taxon>Bacteria</taxon>
        <taxon>Pseudomonadati</taxon>
        <taxon>Pseudomonadota</taxon>
        <taxon>Alphaproteobacteria</taxon>
        <taxon>Hyphomicrobiales</taxon>
        <taxon>Nitrobacteraceae</taxon>
        <taxon>Rhodopseudomonas</taxon>
    </lineage>
</organism>
<keyword evidence="1" id="KW-0812">Transmembrane</keyword>
<dbReference type="STRING" id="652103.Rpdx1_2538"/>
<evidence type="ECO:0000256" key="1">
    <source>
        <dbReference type="SAM" id="Phobius"/>
    </source>
</evidence>
<evidence type="ECO:0000313" key="2">
    <source>
        <dbReference type="EMBL" id="ADU44129.1"/>
    </source>
</evidence>
<reference evidence="2" key="1">
    <citation type="submission" date="2010-12" db="EMBL/GenBank/DDBJ databases">
        <title>Complete sequence of Rhodopseudomonas palustris DX-1.</title>
        <authorList>
            <consortium name="US DOE Joint Genome Institute"/>
            <person name="Lucas S."/>
            <person name="Copeland A."/>
            <person name="Lapidus A."/>
            <person name="Cheng J.-F."/>
            <person name="Goodwin L."/>
            <person name="Pitluck S."/>
            <person name="Misra M."/>
            <person name="Chertkov O."/>
            <person name="Detter J.C."/>
            <person name="Han C."/>
            <person name="Tapia R."/>
            <person name="Land M."/>
            <person name="Hauser L."/>
            <person name="Kyrpides N."/>
            <person name="Ivanova N."/>
            <person name="Ovchinnikova G."/>
            <person name="Logan B."/>
            <person name="Oda Y."/>
            <person name="Harwood C."/>
            <person name="Woyke T."/>
        </authorList>
    </citation>
    <scope>NUCLEOTIDE SEQUENCE [LARGE SCALE GENOMIC DNA]</scope>
    <source>
        <strain evidence="2">DX-1</strain>
    </source>
</reference>
<dbReference type="HOGENOM" id="CLU_1609524_0_0_5"/>
<dbReference type="AlphaFoldDB" id="E6VGI9"/>
<dbReference type="Proteomes" id="UP000001402">
    <property type="component" value="Chromosome"/>
</dbReference>
<evidence type="ECO:0000313" key="3">
    <source>
        <dbReference type="Proteomes" id="UP000001402"/>
    </source>
</evidence>
<proteinExistence type="predicted"/>
<gene>
    <name evidence="2" type="ordered locus">Rpdx1_2538</name>
</gene>
<dbReference type="BioCyc" id="RPAL652103:RPDX1_RS12495-MONOMER"/>
<dbReference type="KEGG" id="rpx:Rpdx1_2538"/>